<evidence type="ECO:0000256" key="1">
    <source>
        <dbReference type="SAM" id="SignalP"/>
    </source>
</evidence>
<gene>
    <name evidence="5" type="ORF">TSA66_06230</name>
</gene>
<dbReference type="AlphaFoldDB" id="A0A0C2BKJ0"/>
<dbReference type="Gene3D" id="3.40.390.10">
    <property type="entry name" value="Collagenase (Catalytic Domain)"/>
    <property type="match status" value="1"/>
</dbReference>
<dbReference type="InterPro" id="IPR006311">
    <property type="entry name" value="TAT_signal"/>
</dbReference>
<dbReference type="Pfam" id="PF16313">
    <property type="entry name" value="DUF4953"/>
    <property type="match status" value="1"/>
</dbReference>
<dbReference type="InterPro" id="IPR033413">
    <property type="entry name" value="DUF5117"/>
</dbReference>
<sequence length="881" mass="97644">MPALLFRTRFLLTMAAASLAPALGSVARAQDTAPQTAQASAQNFAAAIAIATSEAVVSRLSPSAIKPYEYLVKDAKEMKGFFTLYQKDEKVWMEIRPEQLEKPFFFSVNVSNGIGERRLYGSQMLGSHMAEFKRVGNHIQLVAKNTKFMAKPGTPQEIEVRQAFSDSLLASVPVASTPHHQTKAILIDASALLFGDIPGYATQLDAAYHQPYTIDPANSSFDKVRADEFLAGFQVNAHFFVPKIAASTGAQNGLVQPSLPTTTPDPRSFFIGFYYSFAPLPAEPMHARIADDRIGHTVTTRYDFSDDVTMKTAVHYVNRWRLEKSDPKAELSAPKQPIVYWLDKNIPEKYRKSVAEGVLEWNKAFERIGFKNAIVVKQQAENDDFDTLDARHASIRWFIGADAGFAIGPSQVDPRSGEILDADIGMSDVYARGARRMINENIGQPLAFSPTHCDFAHEAAHEMGFALGLLQARGEVEMGTREADALAQSYVKQVVMHEVGHTLGLRHNFRSSTAYSLSQIQDPEFTRRNGMAGSIMDYTPFNIAAKGDRQGEYAMSTLGPYDYWAIEYAYKPIDGAREKQELERIAARSNEPQLAYGTDEDAGGSVADPEVNVFDLGSDPLAYFKKRLVLSRELWMRLQSRQLKPGESYESLRNSFDYGFTQFASTVPVAVKYIGGVKFLRDHAGTPRATFTPVAAESQREALALINDSLFNVDSFKFAPELISRLGVDHFDPANSRDISVANRVLAVQVAALDQLMSDPVASRLLDAQEKVADGKKLLSLSELYDALQDAIWSELKSGKDIPRLRRNLQREHLRRLAGALLKPGVLADVRSLQRENAIRLQGKIRTALNKPLSREVKAHLSESLNTLDDALKAPLLRANV</sequence>
<dbReference type="InterPro" id="IPR024079">
    <property type="entry name" value="MetalloPept_cat_dom_sf"/>
</dbReference>
<feature type="domain" description="EcxA zinc-binding" evidence="2">
    <location>
        <begin position="482"/>
        <end position="797"/>
    </location>
</feature>
<dbReference type="GO" id="GO:0008237">
    <property type="term" value="F:metallopeptidase activity"/>
    <property type="evidence" value="ECO:0007669"/>
    <property type="project" value="InterPro"/>
</dbReference>
<feature type="signal peptide" evidence="1">
    <location>
        <begin position="1"/>
        <end position="29"/>
    </location>
</feature>
<dbReference type="PROSITE" id="PS51318">
    <property type="entry name" value="TAT"/>
    <property type="match status" value="1"/>
</dbReference>
<keyword evidence="1" id="KW-0732">Signal</keyword>
<dbReference type="Pfam" id="PF17162">
    <property type="entry name" value="DUF5118"/>
    <property type="match status" value="1"/>
</dbReference>
<evidence type="ECO:0000259" key="2">
    <source>
        <dbReference type="Pfam" id="PF16313"/>
    </source>
</evidence>
<dbReference type="InterPro" id="IPR034032">
    <property type="entry name" value="Zn_MMP-like_bac"/>
</dbReference>
<dbReference type="RefSeq" id="WP_040039402.1">
    <property type="nucleotide sequence ID" value="NZ_JWJG01000028.1"/>
</dbReference>
<evidence type="ECO:0000313" key="5">
    <source>
        <dbReference type="EMBL" id="KIF80499.1"/>
    </source>
</evidence>
<feature type="domain" description="DUF5117" evidence="3">
    <location>
        <begin position="123"/>
        <end position="324"/>
    </location>
</feature>
<name>A0A0C2BKJ0_9BURK</name>
<feature type="domain" description="DUF5118" evidence="4">
    <location>
        <begin position="65"/>
        <end position="109"/>
    </location>
</feature>
<keyword evidence="6" id="KW-1185">Reference proteome</keyword>
<dbReference type="Proteomes" id="UP000031572">
    <property type="component" value="Unassembled WGS sequence"/>
</dbReference>
<dbReference type="PANTHER" id="PTHR38478:SF1">
    <property type="entry name" value="ZINC DEPENDENT METALLOPROTEASE DOMAIN LIPOPROTEIN"/>
    <property type="match status" value="1"/>
</dbReference>
<proteinExistence type="predicted"/>
<dbReference type="PANTHER" id="PTHR38478">
    <property type="entry name" value="PEPTIDASE M1A AND M12B"/>
    <property type="match status" value="1"/>
</dbReference>
<evidence type="ECO:0000259" key="4">
    <source>
        <dbReference type="Pfam" id="PF17162"/>
    </source>
</evidence>
<accession>A0A0C2BKJ0</accession>
<dbReference type="InterPro" id="IPR032534">
    <property type="entry name" value="EcxA_zinc-bd"/>
</dbReference>
<dbReference type="SUPFAM" id="SSF55486">
    <property type="entry name" value="Metalloproteases ('zincins'), catalytic domain"/>
    <property type="match status" value="1"/>
</dbReference>
<comment type="caution">
    <text evidence="5">The sequence shown here is derived from an EMBL/GenBank/DDBJ whole genome shotgun (WGS) entry which is preliminary data.</text>
</comment>
<organism evidence="5 6">
    <name type="scientific">Noviherbaspirillum autotrophicum</name>
    <dbReference type="NCBI Taxonomy" id="709839"/>
    <lineage>
        <taxon>Bacteria</taxon>
        <taxon>Pseudomonadati</taxon>
        <taxon>Pseudomonadota</taxon>
        <taxon>Betaproteobacteria</taxon>
        <taxon>Burkholderiales</taxon>
        <taxon>Oxalobacteraceae</taxon>
        <taxon>Noviherbaspirillum</taxon>
    </lineage>
</organism>
<evidence type="ECO:0000259" key="3">
    <source>
        <dbReference type="Pfam" id="PF17148"/>
    </source>
</evidence>
<dbReference type="Pfam" id="PF17148">
    <property type="entry name" value="DUF5117"/>
    <property type="match status" value="1"/>
</dbReference>
<dbReference type="CDD" id="cd04276">
    <property type="entry name" value="ZnMc_MMP_like_2"/>
    <property type="match status" value="1"/>
</dbReference>
<reference evidence="5 6" key="1">
    <citation type="submission" date="2014-12" db="EMBL/GenBank/DDBJ databases">
        <title>Denitrispirillum autotrophicum gen. nov., sp. nov., Denitrifying, Facultatively Autotrophic Bacteria Isolated from Rice Paddy Soil.</title>
        <authorList>
            <person name="Ishii S."/>
            <person name="Ashida N."/>
            <person name="Ohno H."/>
            <person name="Otsuka S."/>
            <person name="Yokota A."/>
            <person name="Senoo K."/>
        </authorList>
    </citation>
    <scope>NUCLEOTIDE SEQUENCE [LARGE SCALE GENOMIC DNA]</scope>
    <source>
        <strain evidence="5 6">TSA66</strain>
    </source>
</reference>
<evidence type="ECO:0000313" key="6">
    <source>
        <dbReference type="Proteomes" id="UP000031572"/>
    </source>
</evidence>
<feature type="chain" id="PRO_5002146635" evidence="1">
    <location>
        <begin position="30"/>
        <end position="881"/>
    </location>
</feature>
<dbReference type="STRING" id="709839.TSA66_06230"/>
<dbReference type="InterPro" id="IPR033428">
    <property type="entry name" value="DUF5118"/>
</dbReference>
<dbReference type="EMBL" id="JWJG01000028">
    <property type="protein sequence ID" value="KIF80499.1"/>
    <property type="molecule type" value="Genomic_DNA"/>
</dbReference>
<protein>
    <submittedName>
        <fullName evidence="5">Metallopeptidase</fullName>
    </submittedName>
</protein>